<gene>
    <name evidence="1" type="ORF">IB211_01580</name>
</gene>
<protein>
    <submittedName>
        <fullName evidence="1">Uncharacterized protein</fullName>
    </submittedName>
</protein>
<evidence type="ECO:0000313" key="1">
    <source>
        <dbReference type="EMBL" id="ALP93971.1"/>
    </source>
</evidence>
<keyword evidence="2" id="KW-1185">Reference proteome</keyword>
<dbReference type="Proteomes" id="UP000064844">
    <property type="component" value="Chromosome"/>
</dbReference>
<dbReference type="KEGG" id="ibu:IB211_01580"/>
<dbReference type="STRING" id="1297617.IB211_01580"/>
<dbReference type="AlphaFoldDB" id="A0A0S2W3S8"/>
<organism evidence="1 2">
    <name type="scientific">Intestinimonas butyriciproducens</name>
    <dbReference type="NCBI Taxonomy" id="1297617"/>
    <lineage>
        <taxon>Bacteria</taxon>
        <taxon>Bacillati</taxon>
        <taxon>Bacillota</taxon>
        <taxon>Clostridia</taxon>
        <taxon>Eubacteriales</taxon>
        <taxon>Intestinimonas</taxon>
    </lineage>
</organism>
<evidence type="ECO:0000313" key="2">
    <source>
        <dbReference type="Proteomes" id="UP000064844"/>
    </source>
</evidence>
<proteinExistence type="predicted"/>
<dbReference type="EMBL" id="CP011307">
    <property type="protein sequence ID" value="ALP93971.1"/>
    <property type="molecule type" value="Genomic_DNA"/>
</dbReference>
<accession>A0A0S2W3S8</accession>
<sequence>MVKMNGCAAIDSARPFRFLADKAAVAADFHLRKWRLLTWETENSKHSKCSYTCENRRGTAGISLQNSKQIR</sequence>
<name>A0A0S2W3S8_9FIRM</name>
<reference evidence="1 2" key="1">
    <citation type="journal article" date="2015" name="Nat. Commun.">
        <title>Production of butyrate from lysine and the Amadori product fructoselysine by a human gut commensal.</title>
        <authorList>
            <person name="Bui T.P."/>
            <person name="Ritari J."/>
            <person name="Boeren S."/>
            <person name="de Waard P."/>
            <person name="Plugge C.M."/>
            <person name="de Vos W.M."/>
        </authorList>
    </citation>
    <scope>NUCLEOTIDE SEQUENCE [LARGE SCALE GENOMIC DNA]</scope>
    <source>
        <strain evidence="1 2">AF211</strain>
    </source>
</reference>
<reference evidence="2" key="2">
    <citation type="submission" date="2015-04" db="EMBL/GenBank/DDBJ databases">
        <title>A butyrogenic pathway from the amino acid lysine in a human gut commensal.</title>
        <authorList>
            <person name="de Vos W.M."/>
            <person name="Bui N.T.P."/>
            <person name="Plugge C.M."/>
            <person name="Ritari J."/>
        </authorList>
    </citation>
    <scope>NUCLEOTIDE SEQUENCE [LARGE SCALE GENOMIC DNA]</scope>
    <source>
        <strain evidence="2">AF211</strain>
    </source>
</reference>